<dbReference type="InterPro" id="IPR010380">
    <property type="entry name" value="DUF975"/>
</dbReference>
<protein>
    <recommendedName>
        <fullName evidence="4">Stress protein</fullName>
    </recommendedName>
</protein>
<evidence type="ECO:0000256" key="1">
    <source>
        <dbReference type="SAM" id="Phobius"/>
    </source>
</evidence>
<evidence type="ECO:0000313" key="2">
    <source>
        <dbReference type="EMBL" id="MDC8831112.1"/>
    </source>
</evidence>
<proteinExistence type="predicted"/>
<feature type="transmembrane region" description="Helical" evidence="1">
    <location>
        <begin position="185"/>
        <end position="213"/>
    </location>
</feature>
<comment type="caution">
    <text evidence="2">The sequence shown here is derived from an EMBL/GenBank/DDBJ whole genome shotgun (WGS) entry which is preliminary data.</text>
</comment>
<evidence type="ECO:0008006" key="4">
    <source>
        <dbReference type="Google" id="ProtNLM"/>
    </source>
</evidence>
<gene>
    <name evidence="2" type="ORF">OIK42_10085</name>
</gene>
<feature type="transmembrane region" description="Helical" evidence="1">
    <location>
        <begin position="144"/>
        <end position="164"/>
    </location>
</feature>
<dbReference type="RefSeq" id="WP_273640214.1">
    <property type="nucleotide sequence ID" value="NZ_JAQQXP010000001.1"/>
</dbReference>
<organism evidence="2 3">
    <name type="scientific">Alteromonas gilva</name>
    <dbReference type="NCBI Taxonomy" id="2987522"/>
    <lineage>
        <taxon>Bacteria</taxon>
        <taxon>Pseudomonadati</taxon>
        <taxon>Pseudomonadota</taxon>
        <taxon>Gammaproteobacteria</taxon>
        <taxon>Alteromonadales</taxon>
        <taxon>Alteromonadaceae</taxon>
        <taxon>Alteromonas/Salinimonas group</taxon>
        <taxon>Alteromonas</taxon>
    </lineage>
</organism>
<feature type="transmembrane region" description="Helical" evidence="1">
    <location>
        <begin position="43"/>
        <end position="66"/>
    </location>
</feature>
<dbReference type="EMBL" id="JAQQXP010000001">
    <property type="protein sequence ID" value="MDC8831112.1"/>
    <property type="molecule type" value="Genomic_DNA"/>
</dbReference>
<dbReference type="Proteomes" id="UP001218788">
    <property type="component" value="Unassembled WGS sequence"/>
</dbReference>
<feature type="transmembrane region" description="Helical" evidence="1">
    <location>
        <begin position="86"/>
        <end position="108"/>
    </location>
</feature>
<accession>A0ABT5L5H8</accession>
<keyword evidence="1" id="KW-0812">Transmembrane</keyword>
<dbReference type="PANTHER" id="PTHR40076">
    <property type="entry name" value="MEMBRANE PROTEIN-RELATED"/>
    <property type="match status" value="1"/>
</dbReference>
<sequence length="248" mass="27520">MSINRELSDSTDNLQRALAGQYKFDLKALFSEGQARYKDNLGLMLRATGVLMAIGIGVTFLLFNLLELDVTSVESMQSSRAGMLDIIMLVLMSPLLVGFRMIGVKIAAGQRAQLRELGQYFSFILVLVAANLLISLLVQVGLNLLILPGIYVYMVTQFSVVLLANRRAGLLQSIVLSTRVVNRYLLPFTLILLVFLLMFILVFVTMGLAILWVGPMYSLIMGRLYVDLFGYGEPTNTHTKARDSILDA</sequence>
<name>A0ABT5L5H8_9ALTE</name>
<keyword evidence="1" id="KW-0472">Membrane</keyword>
<keyword evidence="1" id="KW-1133">Transmembrane helix</keyword>
<dbReference type="PANTHER" id="PTHR40076:SF1">
    <property type="entry name" value="MEMBRANE PROTEIN"/>
    <property type="match status" value="1"/>
</dbReference>
<keyword evidence="3" id="KW-1185">Reference proteome</keyword>
<evidence type="ECO:0000313" key="3">
    <source>
        <dbReference type="Proteomes" id="UP001218788"/>
    </source>
</evidence>
<feature type="transmembrane region" description="Helical" evidence="1">
    <location>
        <begin position="120"/>
        <end position="138"/>
    </location>
</feature>
<reference evidence="2 3" key="1">
    <citation type="submission" date="2022-10" db="EMBL/GenBank/DDBJ databases">
        <title>Alteromonas sp. chi3 Genome sequencing.</title>
        <authorList>
            <person name="Park S."/>
        </authorList>
    </citation>
    <scope>NUCLEOTIDE SEQUENCE [LARGE SCALE GENOMIC DNA]</scope>
    <source>
        <strain evidence="3">chi3</strain>
    </source>
</reference>